<feature type="transmembrane region" description="Helical" evidence="1">
    <location>
        <begin position="871"/>
        <end position="890"/>
    </location>
</feature>
<feature type="transmembrane region" description="Helical" evidence="1">
    <location>
        <begin position="334"/>
        <end position="354"/>
    </location>
</feature>
<dbReference type="Pfam" id="PF09586">
    <property type="entry name" value="YfhO"/>
    <property type="match status" value="1"/>
</dbReference>
<gene>
    <name evidence="2" type="ORF">ANBU17_26090</name>
</gene>
<name>A0A916Q8H1_9FIRM</name>
<feature type="transmembrane region" description="Helical" evidence="1">
    <location>
        <begin position="167"/>
        <end position="186"/>
    </location>
</feature>
<feature type="transmembrane region" description="Helical" evidence="1">
    <location>
        <begin position="360"/>
        <end position="377"/>
    </location>
</feature>
<accession>A0A916Q8H1</accession>
<feature type="transmembrane region" description="Helical" evidence="1">
    <location>
        <begin position="12"/>
        <end position="30"/>
    </location>
</feature>
<keyword evidence="1" id="KW-0812">Transmembrane</keyword>
<feature type="transmembrane region" description="Helical" evidence="1">
    <location>
        <begin position="448"/>
        <end position="467"/>
    </location>
</feature>
<dbReference type="PANTHER" id="PTHR38454:SF1">
    <property type="entry name" value="INTEGRAL MEMBRANE PROTEIN"/>
    <property type="match status" value="1"/>
</dbReference>
<proteinExistence type="predicted"/>
<reference evidence="2" key="1">
    <citation type="submission" date="2020-06" db="EMBL/GenBank/DDBJ databases">
        <title>Characterization of fructooligosaccharide metabolism and fructooligosaccharide-degrading enzymes in human commensal butyrate producers.</title>
        <authorList>
            <person name="Tanno H."/>
            <person name="Fujii T."/>
            <person name="Hirano K."/>
            <person name="Maeno S."/>
            <person name="Tonozuka T."/>
            <person name="Sakamoto M."/>
            <person name="Ohkuma M."/>
            <person name="Tochio T."/>
            <person name="Endo A."/>
        </authorList>
    </citation>
    <scope>NUCLEOTIDE SEQUENCE</scope>
    <source>
        <strain evidence="2">JCM 17466</strain>
    </source>
</reference>
<feature type="transmembrane region" description="Helical" evidence="1">
    <location>
        <begin position="419"/>
        <end position="436"/>
    </location>
</feature>
<organism evidence="2 3">
    <name type="scientific">Anaerostipes butyraticus</name>
    <dbReference type="NCBI Taxonomy" id="645466"/>
    <lineage>
        <taxon>Bacteria</taxon>
        <taxon>Bacillati</taxon>
        <taxon>Bacillota</taxon>
        <taxon>Clostridia</taxon>
        <taxon>Lachnospirales</taxon>
        <taxon>Lachnospiraceae</taxon>
        <taxon>Anaerostipes</taxon>
    </lineage>
</organism>
<feature type="transmembrane region" description="Helical" evidence="1">
    <location>
        <begin position="193"/>
        <end position="222"/>
    </location>
</feature>
<keyword evidence="1" id="KW-1133">Transmembrane helix</keyword>
<feature type="transmembrane region" description="Helical" evidence="1">
    <location>
        <begin position="244"/>
        <end position="266"/>
    </location>
</feature>
<dbReference type="AlphaFoldDB" id="A0A916Q8H1"/>
<keyword evidence="3" id="KW-1185">Reference proteome</keyword>
<dbReference type="InterPro" id="IPR018580">
    <property type="entry name" value="Uncharacterised_YfhO"/>
</dbReference>
<feature type="transmembrane region" description="Helical" evidence="1">
    <location>
        <begin position="278"/>
        <end position="299"/>
    </location>
</feature>
<sequence>MVEERKRGKVYLIYTLMFLVMCAAAFYPFYEEGKGFIWGAGVEDGLSQHFTALTCYGRWIREAVSNLFSGHLEFPMWNMSIGYGADILATLNYYGVGDPLNLLYGLVPEKNMEQMYNFMILLRMYLAGLAFVIYSRKMKKRSFGTVMGALVYVFCGFSFRLGLRHPFFLNSMIYFPMLCLGIEKIYKKEKPYVFILTVAVAAMSNYYFLYMLTIFSVIYAWIRFYEYVKEDRIRKFFLTVGQFIGYYVLGIAMAAAVLLPSVIGFLGNGRYGNGVNLLTLIVYPAKYYMLVLDNIIGYGNAGNNTNVGYLPIAGIAILFVLFSQRMKHKKYKAAFLACIIALAFPIFGFAFNGFSYASNRWSFVLSFIAALLVAEMYPRFFLMSKKQKIGIAAGIVLYIAIVGISLLSGNESLLGNNQGNLLAGALMAVFFLVFLLAQSREWDHKNKLCRICIAVLMVVSAGVHGYYRFDMDQKGYVKEFLDYGTAAETLQAKQVEMLNQIKDDSLYRVHAEGYKYKNYGLYNNLNTISGYYSITPGNISKTINSFQTLGMQYSDKYHGLDQRMGLLTLSGVKYMTTSKENDVPYGFKKIKQNGKVGLYENQYALPLAYSYDTYITENQYEALNGVGREQAMLENIVLKEEIEGCSVKQEKVSDNTSVTTIPLSGNRISSPEGKEYAEITIPANPDKETYLYFKNLVYDDSQSNTGNIFMSGKKSTDGIRVKQNDISKKIYIQSTFSPYYFGRTDYMVKLNHRGTEDKEKIKLYFLSPGTYQFDQLYLVEVDREDTIQKIQNLQKNALEHISYSGNHFFGEIKTDREKIVCVAVPYSSGWKAYVDGKETKIYQANGMYMGIPVEKGAHTIELSYTTPGLKIGAAVSAAAWIIFIVFVIAMQKKKTIKKEK</sequence>
<feature type="transmembrane region" description="Helical" evidence="1">
    <location>
        <begin position="115"/>
        <end position="135"/>
    </location>
</feature>
<protein>
    <submittedName>
        <fullName evidence="2">Membrane protein</fullName>
    </submittedName>
</protein>
<evidence type="ECO:0000313" key="3">
    <source>
        <dbReference type="Proteomes" id="UP000613208"/>
    </source>
</evidence>
<dbReference type="Proteomes" id="UP000613208">
    <property type="component" value="Unassembled WGS sequence"/>
</dbReference>
<dbReference type="EMBL" id="BLYI01000062">
    <property type="protein sequence ID" value="GFO86262.1"/>
    <property type="molecule type" value="Genomic_DNA"/>
</dbReference>
<evidence type="ECO:0000256" key="1">
    <source>
        <dbReference type="SAM" id="Phobius"/>
    </source>
</evidence>
<feature type="transmembrane region" description="Helical" evidence="1">
    <location>
        <begin position="305"/>
        <end position="322"/>
    </location>
</feature>
<feature type="transmembrane region" description="Helical" evidence="1">
    <location>
        <begin position="389"/>
        <end position="407"/>
    </location>
</feature>
<dbReference type="RefSeq" id="WP_201311923.1">
    <property type="nucleotide sequence ID" value="NZ_BLYI01000062.1"/>
</dbReference>
<keyword evidence="1" id="KW-0472">Membrane</keyword>
<evidence type="ECO:0000313" key="2">
    <source>
        <dbReference type="EMBL" id="GFO86262.1"/>
    </source>
</evidence>
<feature type="transmembrane region" description="Helical" evidence="1">
    <location>
        <begin position="142"/>
        <end position="161"/>
    </location>
</feature>
<dbReference type="PANTHER" id="PTHR38454">
    <property type="entry name" value="INTEGRAL MEMBRANE PROTEIN-RELATED"/>
    <property type="match status" value="1"/>
</dbReference>
<comment type="caution">
    <text evidence="2">The sequence shown here is derived from an EMBL/GenBank/DDBJ whole genome shotgun (WGS) entry which is preliminary data.</text>
</comment>